<name>A0ABX5Q8E1_9BACL</name>
<organism evidence="2 3">
    <name type="scientific">Sporolactobacillus terrae</name>
    <dbReference type="NCBI Taxonomy" id="269673"/>
    <lineage>
        <taxon>Bacteria</taxon>
        <taxon>Bacillati</taxon>
        <taxon>Bacillota</taxon>
        <taxon>Bacilli</taxon>
        <taxon>Bacillales</taxon>
        <taxon>Sporolactobacillaceae</taxon>
        <taxon>Sporolactobacillus</taxon>
    </lineage>
</organism>
<feature type="transmembrane region" description="Helical" evidence="1">
    <location>
        <begin position="15"/>
        <end position="39"/>
    </location>
</feature>
<evidence type="ECO:0008006" key="4">
    <source>
        <dbReference type="Google" id="ProtNLM"/>
    </source>
</evidence>
<evidence type="ECO:0000313" key="2">
    <source>
        <dbReference type="EMBL" id="QAA22886.1"/>
    </source>
</evidence>
<dbReference type="RefSeq" id="WP_128166794.1">
    <property type="nucleotide sequence ID" value="NZ_CP025688.1"/>
</dbReference>
<keyword evidence="1" id="KW-1133">Transmembrane helix</keyword>
<evidence type="ECO:0000313" key="3">
    <source>
        <dbReference type="Proteomes" id="UP000285882"/>
    </source>
</evidence>
<dbReference type="EMBL" id="CP025688">
    <property type="protein sequence ID" value="QAA22886.1"/>
    <property type="molecule type" value="Genomic_DNA"/>
</dbReference>
<keyword evidence="1" id="KW-0472">Membrane</keyword>
<protein>
    <recommendedName>
        <fullName evidence="4">Type 4 fimbrial biogenesis protein PilX N-terminal domain-containing protein</fullName>
    </recommendedName>
</protein>
<evidence type="ECO:0000256" key="1">
    <source>
        <dbReference type="SAM" id="Phobius"/>
    </source>
</evidence>
<accession>A0ABX5Q8E1</accession>
<keyword evidence="1" id="KW-0812">Transmembrane</keyword>
<reference evidence="2 3" key="1">
    <citation type="submission" date="2018-01" db="EMBL/GenBank/DDBJ databases">
        <title>Complete genome sequencing of Sporolactobacillus terrae DLG3.</title>
        <authorList>
            <person name="Nam Y.-D."/>
            <person name="Kang J."/>
            <person name="Chung W.-H."/>
        </authorList>
    </citation>
    <scope>NUCLEOTIDE SEQUENCE [LARGE SCALE GENOMIC DNA]</scope>
    <source>
        <strain evidence="2 3">DLG3</strain>
    </source>
</reference>
<proteinExistence type="predicted"/>
<dbReference type="Proteomes" id="UP000285882">
    <property type="component" value="Chromosome"/>
</dbReference>
<keyword evidence="3" id="KW-1185">Reference proteome</keyword>
<gene>
    <name evidence="2" type="ORF">C0674_09765</name>
</gene>
<sequence>MAPHNKHVLKKESGYALVIVLLVITVFSVLGLTVMSISFNHSKQFSKEKAQTQALNAAEMGLKAYDYEIKNILKRTDISSFDTFKNDFFRNMRDTLDSNPEVNSLSGSPRYQVQVLNKTVVGNAIRFTLKSVGTVQGDKELVTITQNKTLKYDNDSNDQSKICEPDGFMGVKVPCLDGIFFHHGATSKVGNIVINGKEKDENINFNLSKNDIPNSISFNGSKIISNTEYSKNVIISGSTTLNGNVSFHGNVYVSGSIAVINGNVNFDGYVYFKGSHSLNPFSGNQVIFNRTVFSNGSMSAVASNSLIEFKGGLVTGGSTSLVASGTGKIVIGGKDDIKSPITIVSSDTKYIP</sequence>